<dbReference type="AlphaFoldDB" id="A0A0A1U048"/>
<gene>
    <name evidence="3" type="ORF">EIN_282270</name>
</gene>
<dbReference type="VEuPathDB" id="AmoebaDB:EIN_282270"/>
<proteinExistence type="predicted"/>
<feature type="coiled-coil region" evidence="1">
    <location>
        <begin position="50"/>
        <end position="105"/>
    </location>
</feature>
<keyword evidence="1" id="KW-0175">Coiled coil</keyword>
<feature type="region of interest" description="Disordered" evidence="2">
    <location>
        <begin position="153"/>
        <end position="198"/>
    </location>
</feature>
<evidence type="ECO:0000313" key="3">
    <source>
        <dbReference type="EMBL" id="ELP85846.1"/>
    </source>
</evidence>
<evidence type="ECO:0000313" key="4">
    <source>
        <dbReference type="Proteomes" id="UP000014680"/>
    </source>
</evidence>
<reference evidence="3 4" key="1">
    <citation type="submission" date="2012-10" db="EMBL/GenBank/DDBJ databases">
        <authorList>
            <person name="Zafar N."/>
            <person name="Inman J."/>
            <person name="Hall N."/>
            <person name="Lorenzi H."/>
            <person name="Caler E."/>
        </authorList>
    </citation>
    <scope>NUCLEOTIDE SEQUENCE [LARGE SCALE GENOMIC DNA]</scope>
    <source>
        <strain evidence="3 4">IP1</strain>
    </source>
</reference>
<dbReference type="GeneID" id="14884748"/>
<protein>
    <submittedName>
        <fullName evidence="3">Uncharacterized protein</fullName>
    </submittedName>
</protein>
<evidence type="ECO:0000256" key="2">
    <source>
        <dbReference type="SAM" id="MobiDB-lite"/>
    </source>
</evidence>
<dbReference type="EMBL" id="KB207030">
    <property type="protein sequence ID" value="ELP85846.1"/>
    <property type="molecule type" value="Genomic_DNA"/>
</dbReference>
<name>A0A0A1U048_ENTIV</name>
<feature type="region of interest" description="Disordered" evidence="2">
    <location>
        <begin position="108"/>
        <end position="140"/>
    </location>
</feature>
<dbReference type="KEGG" id="eiv:EIN_282270"/>
<evidence type="ECO:0000256" key="1">
    <source>
        <dbReference type="SAM" id="Coils"/>
    </source>
</evidence>
<accession>A0A0A1U048</accession>
<keyword evidence="4" id="KW-1185">Reference proteome</keyword>
<feature type="compositionally biased region" description="Polar residues" evidence="2">
    <location>
        <begin position="170"/>
        <end position="186"/>
    </location>
</feature>
<organism evidence="3 4">
    <name type="scientific">Entamoeba invadens IP1</name>
    <dbReference type="NCBI Taxonomy" id="370355"/>
    <lineage>
        <taxon>Eukaryota</taxon>
        <taxon>Amoebozoa</taxon>
        <taxon>Evosea</taxon>
        <taxon>Archamoebae</taxon>
        <taxon>Mastigamoebida</taxon>
        <taxon>Entamoebidae</taxon>
        <taxon>Entamoeba</taxon>
    </lineage>
</organism>
<dbReference type="Proteomes" id="UP000014680">
    <property type="component" value="Unassembled WGS sequence"/>
</dbReference>
<dbReference type="RefSeq" id="XP_004185192.1">
    <property type="nucleotide sequence ID" value="XM_004185144.1"/>
</dbReference>
<sequence length="266" mass="30710">MNSEINQTSFFSPSSMRCEDDKALLFRVMSQISTISKSYNGLFEKRLETSDKLCNELVSIQEEIEKAKNDLMLKKIKNMDLEIHLEELNKNEEEKEMSVMDFLRQMSKEKPISPSKSPQPPAQSSPTTSPKRSNDLSITSGYTKYMKLKSSFLKKKENKTKDKKSDEEMSPSSQSPKSINMSNSKSFHFPYTHSPKEKNYDDRKRLVVGSIKTLFENKKKSRRSLDPNCQFEKDCLDSAKTQKDDCLDTYICVRSQTPTIKPEIHL</sequence>